<evidence type="ECO:0000256" key="3">
    <source>
        <dbReference type="ARBA" id="ARBA00022723"/>
    </source>
</evidence>
<dbReference type="InterPro" id="IPR001486">
    <property type="entry name" value="Hemoglobin_trunc"/>
</dbReference>
<sequence>MSERPQTPYEILGDDGIRELVHVFYDVVDELPLAADIRAMHAENLDSIKRMLTAYLTGWMGGPPVYQAIKGTVCLTDPHEPYRIGPKERDQWLACMDEALIRIGASEELKDMLKDPMYRVADTVRNCEDSTPRNNGPDIIAVG</sequence>
<dbReference type="GO" id="GO:0019825">
    <property type="term" value="F:oxygen binding"/>
    <property type="evidence" value="ECO:0007669"/>
    <property type="project" value="InterPro"/>
</dbReference>
<evidence type="ECO:0000256" key="5">
    <source>
        <dbReference type="ARBA" id="ARBA00034496"/>
    </source>
</evidence>
<protein>
    <recommendedName>
        <fullName evidence="7">Globin</fullName>
    </recommendedName>
</protein>
<dbReference type="InterPro" id="IPR012292">
    <property type="entry name" value="Globin/Proto"/>
</dbReference>
<keyword evidence="2" id="KW-0349">Heme</keyword>
<organism evidence="6">
    <name type="scientific">marine metagenome</name>
    <dbReference type="NCBI Taxonomy" id="408172"/>
    <lineage>
        <taxon>unclassified sequences</taxon>
        <taxon>metagenomes</taxon>
        <taxon>ecological metagenomes</taxon>
    </lineage>
</organism>
<dbReference type="InterPro" id="IPR044203">
    <property type="entry name" value="GlbO/GLB3-like"/>
</dbReference>
<dbReference type="GO" id="GO:0046872">
    <property type="term" value="F:metal ion binding"/>
    <property type="evidence" value="ECO:0007669"/>
    <property type="project" value="UniProtKB-KW"/>
</dbReference>
<dbReference type="PANTHER" id="PTHR47366:SF1">
    <property type="entry name" value="TWO-ON-TWO HEMOGLOBIN-3"/>
    <property type="match status" value="1"/>
</dbReference>
<dbReference type="PANTHER" id="PTHR47366">
    <property type="entry name" value="TWO-ON-TWO HEMOGLOBIN-3"/>
    <property type="match status" value="1"/>
</dbReference>
<evidence type="ECO:0000256" key="2">
    <source>
        <dbReference type="ARBA" id="ARBA00022617"/>
    </source>
</evidence>
<dbReference type="SUPFAM" id="SSF46458">
    <property type="entry name" value="Globin-like"/>
    <property type="match status" value="1"/>
</dbReference>
<accession>A0A382H1W7</accession>
<keyword evidence="4" id="KW-0408">Iron</keyword>
<dbReference type="InterPro" id="IPR009050">
    <property type="entry name" value="Globin-like_sf"/>
</dbReference>
<evidence type="ECO:0008006" key="7">
    <source>
        <dbReference type="Google" id="ProtNLM"/>
    </source>
</evidence>
<name>A0A382H1W7_9ZZZZ</name>
<dbReference type="EMBL" id="UINC01058706">
    <property type="protein sequence ID" value="SVB81278.1"/>
    <property type="molecule type" value="Genomic_DNA"/>
</dbReference>
<keyword evidence="1" id="KW-0813">Transport</keyword>
<comment type="similarity">
    <text evidence="5">Belongs to the truncated hemoglobin family. Group II subfamily.</text>
</comment>
<gene>
    <name evidence="6" type="ORF">METZ01_LOCUS234132</name>
</gene>
<dbReference type="CDD" id="cd14773">
    <property type="entry name" value="TrHb2_PhHbO-like_O"/>
    <property type="match status" value="1"/>
</dbReference>
<dbReference type="AlphaFoldDB" id="A0A382H1W7"/>
<reference evidence="6" key="1">
    <citation type="submission" date="2018-05" db="EMBL/GenBank/DDBJ databases">
        <authorList>
            <person name="Lanie J.A."/>
            <person name="Ng W.-L."/>
            <person name="Kazmierczak K.M."/>
            <person name="Andrzejewski T.M."/>
            <person name="Davidsen T.M."/>
            <person name="Wayne K.J."/>
            <person name="Tettelin H."/>
            <person name="Glass J.I."/>
            <person name="Rusch D."/>
            <person name="Podicherti R."/>
            <person name="Tsui H.-C.T."/>
            <person name="Winkler M.E."/>
        </authorList>
    </citation>
    <scope>NUCLEOTIDE SEQUENCE</scope>
</reference>
<proteinExistence type="inferred from homology"/>
<evidence type="ECO:0000256" key="1">
    <source>
        <dbReference type="ARBA" id="ARBA00022448"/>
    </source>
</evidence>
<dbReference type="Gene3D" id="1.10.490.10">
    <property type="entry name" value="Globins"/>
    <property type="match status" value="1"/>
</dbReference>
<evidence type="ECO:0000256" key="4">
    <source>
        <dbReference type="ARBA" id="ARBA00023004"/>
    </source>
</evidence>
<dbReference type="GO" id="GO:0005344">
    <property type="term" value="F:oxygen carrier activity"/>
    <property type="evidence" value="ECO:0007669"/>
    <property type="project" value="InterPro"/>
</dbReference>
<keyword evidence="3" id="KW-0479">Metal-binding</keyword>
<evidence type="ECO:0000313" key="6">
    <source>
        <dbReference type="EMBL" id="SVB81278.1"/>
    </source>
</evidence>
<dbReference type="Pfam" id="PF01152">
    <property type="entry name" value="Bac_globin"/>
    <property type="match status" value="1"/>
</dbReference>
<dbReference type="GO" id="GO:0020037">
    <property type="term" value="F:heme binding"/>
    <property type="evidence" value="ECO:0007669"/>
    <property type="project" value="InterPro"/>
</dbReference>